<gene>
    <name evidence="1" type="ORF">H5410_032106</name>
</gene>
<reference evidence="1 2" key="1">
    <citation type="submission" date="2020-09" db="EMBL/GenBank/DDBJ databases">
        <title>De no assembly of potato wild relative species, Solanum commersonii.</title>
        <authorList>
            <person name="Cho K."/>
        </authorList>
    </citation>
    <scope>NUCLEOTIDE SEQUENCE [LARGE SCALE GENOMIC DNA]</scope>
    <source>
        <strain evidence="1">LZ3.2</strain>
        <tissue evidence="1">Leaf</tissue>
    </source>
</reference>
<dbReference type="Proteomes" id="UP000824120">
    <property type="component" value="Chromosome 6"/>
</dbReference>
<proteinExistence type="predicted"/>
<evidence type="ECO:0000313" key="2">
    <source>
        <dbReference type="Proteomes" id="UP000824120"/>
    </source>
</evidence>
<accession>A0A9J5YM10</accession>
<dbReference type="EMBL" id="JACXVP010000006">
    <property type="protein sequence ID" value="KAG5600736.1"/>
    <property type="molecule type" value="Genomic_DNA"/>
</dbReference>
<dbReference type="AlphaFoldDB" id="A0A9J5YM10"/>
<evidence type="ECO:0000313" key="1">
    <source>
        <dbReference type="EMBL" id="KAG5600736.1"/>
    </source>
</evidence>
<organism evidence="1 2">
    <name type="scientific">Solanum commersonii</name>
    <name type="common">Commerson's wild potato</name>
    <name type="synonym">Commerson's nightshade</name>
    <dbReference type="NCBI Taxonomy" id="4109"/>
    <lineage>
        <taxon>Eukaryota</taxon>
        <taxon>Viridiplantae</taxon>
        <taxon>Streptophyta</taxon>
        <taxon>Embryophyta</taxon>
        <taxon>Tracheophyta</taxon>
        <taxon>Spermatophyta</taxon>
        <taxon>Magnoliopsida</taxon>
        <taxon>eudicotyledons</taxon>
        <taxon>Gunneridae</taxon>
        <taxon>Pentapetalae</taxon>
        <taxon>asterids</taxon>
        <taxon>lamiids</taxon>
        <taxon>Solanales</taxon>
        <taxon>Solanaceae</taxon>
        <taxon>Solanoideae</taxon>
        <taxon>Solaneae</taxon>
        <taxon>Solanum</taxon>
    </lineage>
</organism>
<keyword evidence="2" id="KW-1185">Reference proteome</keyword>
<name>A0A9J5YM10_SOLCO</name>
<protein>
    <submittedName>
        <fullName evidence="1">Uncharacterized protein</fullName>
    </submittedName>
</protein>
<comment type="caution">
    <text evidence="1">The sequence shown here is derived from an EMBL/GenBank/DDBJ whole genome shotgun (WGS) entry which is preliminary data.</text>
</comment>
<sequence length="84" mass="9401">MLICPVVDANLTYCMDLSGCWSRKKSVLLFSHSYKVLGNFMQLRISGTGLPYCFGGHAFTLGQNRSKLQKSKANVYLALPNFHI</sequence>